<evidence type="ECO:0000256" key="1">
    <source>
        <dbReference type="SAM" id="MobiDB-lite"/>
    </source>
</evidence>
<gene>
    <name evidence="2" type="ORF">TIFTF001_040812</name>
</gene>
<protein>
    <submittedName>
        <fullName evidence="2">Uncharacterized protein</fullName>
    </submittedName>
</protein>
<reference evidence="2" key="1">
    <citation type="submission" date="2023-07" db="EMBL/GenBank/DDBJ databases">
        <title>draft genome sequence of fig (Ficus carica).</title>
        <authorList>
            <person name="Takahashi T."/>
            <person name="Nishimura K."/>
        </authorList>
    </citation>
    <scope>NUCLEOTIDE SEQUENCE</scope>
</reference>
<feature type="region of interest" description="Disordered" evidence="1">
    <location>
        <begin position="1"/>
        <end position="28"/>
    </location>
</feature>
<accession>A0AA87YXY3</accession>
<organism evidence="2 3">
    <name type="scientific">Ficus carica</name>
    <name type="common">Common fig</name>
    <dbReference type="NCBI Taxonomy" id="3494"/>
    <lineage>
        <taxon>Eukaryota</taxon>
        <taxon>Viridiplantae</taxon>
        <taxon>Streptophyta</taxon>
        <taxon>Embryophyta</taxon>
        <taxon>Tracheophyta</taxon>
        <taxon>Spermatophyta</taxon>
        <taxon>Magnoliopsida</taxon>
        <taxon>eudicotyledons</taxon>
        <taxon>Gunneridae</taxon>
        <taxon>Pentapetalae</taxon>
        <taxon>rosids</taxon>
        <taxon>fabids</taxon>
        <taxon>Rosales</taxon>
        <taxon>Moraceae</taxon>
        <taxon>Ficeae</taxon>
        <taxon>Ficus</taxon>
    </lineage>
</organism>
<evidence type="ECO:0000313" key="2">
    <source>
        <dbReference type="EMBL" id="GMN26159.1"/>
    </source>
</evidence>
<feature type="compositionally biased region" description="Basic and acidic residues" evidence="1">
    <location>
        <begin position="111"/>
        <end position="120"/>
    </location>
</feature>
<proteinExistence type="predicted"/>
<feature type="region of interest" description="Disordered" evidence="1">
    <location>
        <begin position="66"/>
        <end position="164"/>
    </location>
</feature>
<feature type="compositionally biased region" description="Basic residues" evidence="1">
    <location>
        <begin position="100"/>
        <end position="110"/>
    </location>
</feature>
<keyword evidence="3" id="KW-1185">Reference proteome</keyword>
<feature type="compositionally biased region" description="Pro residues" evidence="1">
    <location>
        <begin position="146"/>
        <end position="160"/>
    </location>
</feature>
<evidence type="ECO:0000313" key="3">
    <source>
        <dbReference type="Proteomes" id="UP001187192"/>
    </source>
</evidence>
<comment type="caution">
    <text evidence="2">The sequence shown here is derived from an EMBL/GenBank/DDBJ whole genome shotgun (WGS) entry which is preliminary data.</text>
</comment>
<dbReference type="AlphaFoldDB" id="A0AA87YXY3"/>
<dbReference type="Proteomes" id="UP001187192">
    <property type="component" value="Unassembled WGS sequence"/>
</dbReference>
<name>A0AA87YXY3_FICCA</name>
<feature type="compositionally biased region" description="Low complexity" evidence="1">
    <location>
        <begin position="77"/>
        <end position="86"/>
    </location>
</feature>
<dbReference type="EMBL" id="BTGU01001602">
    <property type="protein sequence ID" value="GMN26159.1"/>
    <property type="molecule type" value="Genomic_DNA"/>
</dbReference>
<sequence length="199" mass="22096">MEPLRPNLGLKVKPPHFSPIASSKSTVPISPFSYSRRFPSSNCRLSFNRRLSSFSSNLQCFRRSVVTSEEDLPDTPPSRAARTPTPQENHPYMSRVQNKTNKKNPNRRERRRDARQRERPLLAGLHGGSAACRQAHDGENADNPTMRPPPTSTQRHPPPPKSRRACIATSDLQANGGGNLLANVASFPASTISRAEPPW</sequence>